<feature type="coiled-coil region" evidence="1">
    <location>
        <begin position="96"/>
        <end position="166"/>
    </location>
</feature>
<feature type="region of interest" description="Disordered" evidence="2">
    <location>
        <begin position="1"/>
        <end position="25"/>
    </location>
</feature>
<evidence type="ECO:0000313" key="3">
    <source>
        <dbReference type="Proteomes" id="UP000515158"/>
    </source>
</evidence>
<name>A0A6P8ZNZ9_THRPL</name>
<dbReference type="InParanoid" id="A0A6P8ZNZ9"/>
<protein>
    <submittedName>
        <fullName evidence="4">Uncharacterized protein LOC117646423</fullName>
    </submittedName>
</protein>
<evidence type="ECO:0000313" key="4">
    <source>
        <dbReference type="RefSeq" id="XP_034243234.1"/>
    </source>
</evidence>
<reference evidence="4" key="1">
    <citation type="submission" date="2025-08" db="UniProtKB">
        <authorList>
            <consortium name="RefSeq"/>
        </authorList>
    </citation>
    <scope>IDENTIFICATION</scope>
    <source>
        <tissue evidence="4">Total insect</tissue>
    </source>
</reference>
<dbReference type="RefSeq" id="XP_034243234.1">
    <property type="nucleotide sequence ID" value="XM_034387343.1"/>
</dbReference>
<feature type="compositionally biased region" description="Polar residues" evidence="2">
    <location>
        <begin position="8"/>
        <end position="25"/>
    </location>
</feature>
<keyword evidence="3" id="KW-1185">Reference proteome</keyword>
<dbReference type="KEGG" id="tpal:117646423"/>
<proteinExistence type="predicted"/>
<dbReference type="Proteomes" id="UP000515158">
    <property type="component" value="Unplaced"/>
</dbReference>
<dbReference type="GeneID" id="117646423"/>
<accession>A0A6P8ZNZ9</accession>
<evidence type="ECO:0000256" key="1">
    <source>
        <dbReference type="SAM" id="Coils"/>
    </source>
</evidence>
<gene>
    <name evidence="4" type="primary">LOC117646423</name>
</gene>
<sequence length="233" mass="26959">MHLPISPDQGNCGDSLSPWQANSTTQSHSHQNKCLDWQESRAHLLLLPKDESEVYAVMQIVHNKKVDYLKKAIFELQKQNAVLVEKLSQCSKVETCVSNSQKVDLLEEKIQQLERQLNEQKYFVQQQEMLLKSLLNSKALLREKFTKKLKLEKNKVKTEMQALLLEAKAQHLLAEANQGTERGKQLEAYVSHFHEKFQNLLLTNQARNTESRHSDLQRISELEMKLTRSLANV</sequence>
<organism evidence="4">
    <name type="scientific">Thrips palmi</name>
    <name type="common">Melon thrips</name>
    <dbReference type="NCBI Taxonomy" id="161013"/>
    <lineage>
        <taxon>Eukaryota</taxon>
        <taxon>Metazoa</taxon>
        <taxon>Ecdysozoa</taxon>
        <taxon>Arthropoda</taxon>
        <taxon>Hexapoda</taxon>
        <taxon>Insecta</taxon>
        <taxon>Pterygota</taxon>
        <taxon>Neoptera</taxon>
        <taxon>Paraneoptera</taxon>
        <taxon>Thysanoptera</taxon>
        <taxon>Terebrantia</taxon>
        <taxon>Thripoidea</taxon>
        <taxon>Thripidae</taxon>
        <taxon>Thrips</taxon>
    </lineage>
</organism>
<evidence type="ECO:0000256" key="2">
    <source>
        <dbReference type="SAM" id="MobiDB-lite"/>
    </source>
</evidence>
<keyword evidence="1" id="KW-0175">Coiled coil</keyword>
<dbReference type="OrthoDB" id="10579694at2759"/>
<dbReference type="AlphaFoldDB" id="A0A6P8ZNZ9"/>